<accession>A0A380Q9T1</accession>
<organism evidence="1 2">
    <name type="scientific">Yersinia pseudotuberculosis</name>
    <dbReference type="NCBI Taxonomy" id="633"/>
    <lineage>
        <taxon>Bacteria</taxon>
        <taxon>Pseudomonadati</taxon>
        <taxon>Pseudomonadota</taxon>
        <taxon>Gammaproteobacteria</taxon>
        <taxon>Enterobacterales</taxon>
        <taxon>Yersiniaceae</taxon>
        <taxon>Yersinia</taxon>
    </lineage>
</organism>
<protein>
    <recommendedName>
        <fullName evidence="3">Phage protein</fullName>
    </recommendedName>
</protein>
<gene>
    <name evidence="1" type="ORF">NCTC8580_02693</name>
</gene>
<sequence>MAEILEWPAILVPNEMSLQMLSNSKIFQSPFSGSSQTASFPGSRWSISVTFNNRKDRDARALEALIAELDGVAGRVRLWDFARGGRAPAGTPIVSVAEQRGKLLSTRGWLPERLVLQRGDYITVNDELKKVTQDVRSDISGQAVIRISPQLRWPPVAGAPIECRKPTGVFRLSDENQGSFSRVPGIFHSVTLQFVEAF</sequence>
<dbReference type="AlphaFoldDB" id="A0A380Q9T1"/>
<evidence type="ECO:0000313" key="2">
    <source>
        <dbReference type="Proteomes" id="UP000255087"/>
    </source>
</evidence>
<evidence type="ECO:0008006" key="3">
    <source>
        <dbReference type="Google" id="ProtNLM"/>
    </source>
</evidence>
<dbReference type="Proteomes" id="UP000255087">
    <property type="component" value="Unassembled WGS sequence"/>
</dbReference>
<name>A0A380Q9T1_YERPU</name>
<reference evidence="1 2" key="1">
    <citation type="submission" date="2018-06" db="EMBL/GenBank/DDBJ databases">
        <authorList>
            <consortium name="Pathogen Informatics"/>
            <person name="Doyle S."/>
        </authorList>
    </citation>
    <scope>NUCLEOTIDE SEQUENCE [LARGE SCALE GENOMIC DNA]</scope>
    <source>
        <strain evidence="1 2">NCTC8580</strain>
    </source>
</reference>
<evidence type="ECO:0000313" key="1">
    <source>
        <dbReference type="EMBL" id="SUP83734.1"/>
    </source>
</evidence>
<dbReference type="RefSeq" id="WP_050117059.1">
    <property type="nucleotide sequence ID" value="NZ_AP031364.1"/>
</dbReference>
<proteinExistence type="predicted"/>
<dbReference type="EMBL" id="UHJC01000001">
    <property type="protein sequence ID" value="SUP83734.1"/>
    <property type="molecule type" value="Genomic_DNA"/>
</dbReference>